<organism evidence="6 7">
    <name type="scientific">Neisseria chenwenguii</name>
    <dbReference type="NCBI Taxonomy" id="1853278"/>
    <lineage>
        <taxon>Bacteria</taxon>
        <taxon>Pseudomonadati</taxon>
        <taxon>Pseudomonadota</taxon>
        <taxon>Betaproteobacteria</taxon>
        <taxon>Neisseriales</taxon>
        <taxon>Neisseriaceae</taxon>
        <taxon>Neisseria</taxon>
    </lineage>
</organism>
<evidence type="ECO:0000256" key="3">
    <source>
        <dbReference type="ARBA" id="ARBA00022989"/>
    </source>
</evidence>
<evidence type="ECO:0000313" key="6">
    <source>
        <dbReference type="EMBL" id="ASK27171.1"/>
    </source>
</evidence>
<dbReference type="Pfam" id="PF04610">
    <property type="entry name" value="TrbL"/>
    <property type="match status" value="1"/>
</dbReference>
<dbReference type="AlphaFoldDB" id="A0A220S111"/>
<accession>A0A220S111</accession>
<keyword evidence="2 5" id="KW-0812">Transmembrane</keyword>
<dbReference type="RefSeq" id="WP_089035884.1">
    <property type="nucleotide sequence ID" value="NZ_CP022278.1"/>
</dbReference>
<dbReference type="GO" id="GO:0030255">
    <property type="term" value="P:protein secretion by the type IV secretion system"/>
    <property type="evidence" value="ECO:0007669"/>
    <property type="project" value="InterPro"/>
</dbReference>
<dbReference type="KEGG" id="nei:BG910_04935"/>
<feature type="transmembrane region" description="Helical" evidence="5">
    <location>
        <begin position="143"/>
        <end position="168"/>
    </location>
</feature>
<dbReference type="InterPro" id="IPR007688">
    <property type="entry name" value="Conjugal_tfr_TrbL/VirB6"/>
</dbReference>
<feature type="transmembrane region" description="Helical" evidence="5">
    <location>
        <begin position="30"/>
        <end position="54"/>
    </location>
</feature>
<feature type="transmembrane region" description="Helical" evidence="5">
    <location>
        <begin position="69"/>
        <end position="86"/>
    </location>
</feature>
<keyword evidence="3 5" id="KW-1133">Transmembrane helix</keyword>
<dbReference type="GO" id="GO:0016020">
    <property type="term" value="C:membrane"/>
    <property type="evidence" value="ECO:0007669"/>
    <property type="project" value="UniProtKB-SubCell"/>
</dbReference>
<evidence type="ECO:0000256" key="1">
    <source>
        <dbReference type="ARBA" id="ARBA00004141"/>
    </source>
</evidence>
<reference evidence="6 7" key="1">
    <citation type="submission" date="2017-06" db="EMBL/GenBank/DDBJ databases">
        <title>Neisseria chenwenguii sp. nov., isolated from the intestinal contents of Tibetan Plateau Pika in Yushu, Qinghai Province, China.</title>
        <authorList>
            <person name="Zhang G."/>
        </authorList>
    </citation>
    <scope>NUCLEOTIDE SEQUENCE [LARGE SCALE GENOMIC DNA]</scope>
    <source>
        <strain evidence="6 7">10023</strain>
    </source>
</reference>
<protein>
    <submittedName>
        <fullName evidence="6">Conjugal transfer protein TrbL</fullName>
    </submittedName>
</protein>
<dbReference type="EMBL" id="CP022278">
    <property type="protein sequence ID" value="ASK27171.1"/>
    <property type="molecule type" value="Genomic_DNA"/>
</dbReference>
<evidence type="ECO:0000256" key="5">
    <source>
        <dbReference type="SAM" id="Phobius"/>
    </source>
</evidence>
<gene>
    <name evidence="6" type="ORF">BG910_04935</name>
</gene>
<feature type="transmembrane region" description="Helical" evidence="5">
    <location>
        <begin position="204"/>
        <end position="220"/>
    </location>
</feature>
<keyword evidence="7" id="KW-1185">Reference proteome</keyword>
<feature type="transmembrane region" description="Helical" evidence="5">
    <location>
        <begin position="174"/>
        <end position="192"/>
    </location>
</feature>
<dbReference type="Proteomes" id="UP000198238">
    <property type="component" value="Chromosome"/>
</dbReference>
<feature type="transmembrane region" description="Helical" evidence="5">
    <location>
        <begin position="240"/>
        <end position="262"/>
    </location>
</feature>
<evidence type="ECO:0000256" key="4">
    <source>
        <dbReference type="ARBA" id="ARBA00023136"/>
    </source>
</evidence>
<evidence type="ECO:0000256" key="2">
    <source>
        <dbReference type="ARBA" id="ARBA00022692"/>
    </source>
</evidence>
<name>A0A220S111_9NEIS</name>
<comment type="subcellular location">
    <subcellularLocation>
        <location evidence="1">Membrane</location>
        <topology evidence="1">Multi-pass membrane protein</topology>
    </subcellularLocation>
</comment>
<proteinExistence type="predicted"/>
<sequence length="305" mass="33287">MAHTTSAFSDIANSLLNGMGSDLFSKSGDLISGIAPFFQTCFGIYMLLVIFDYYNRGLDEKVIDLGKRMAGWLVIIAFAFNASQYLKLAKMLWMLPENLSGLLGTQEYTASALDTQSNNILLMMENIFAYAAELDMLQASDKLMLYAGGSVAVVLAYLFFLITFAYYLIAKLSLAMVIVIGPLFIGAMLFPATRQWGMNWIGQVLNYSITVVFFVILGALQNDFFKNHLENAVVGDITSLAQVMGLIPLFLLSTAIFILVAWSIPSIASALTGGASVNGFSRTISSVARWAKGVKLSSRNSVKSE</sequence>
<evidence type="ECO:0000313" key="7">
    <source>
        <dbReference type="Proteomes" id="UP000198238"/>
    </source>
</evidence>
<keyword evidence="4 5" id="KW-0472">Membrane</keyword>